<dbReference type="RefSeq" id="WP_027884619.1">
    <property type="nucleotide sequence ID" value="NZ_BMWY01000005.1"/>
</dbReference>
<gene>
    <name evidence="2" type="ORF">GCM10008088_20800</name>
</gene>
<sequence>MFSREESKKIREEFWTEFGKQSPKKWILYNTGIKEVNLKFHFDNKKASLGFLIDTEDEVLKPYYFEKFTSLKTLIQSDIDEDIVFEEYYETEVGKMVAYIFLQLYKVSIHNKKTWTQVFEFFNTYMPKFEIFFLEYKDFIEG</sequence>
<proteinExistence type="predicted"/>
<dbReference type="InterPro" id="IPR025364">
    <property type="entry name" value="DUF4268"/>
</dbReference>
<evidence type="ECO:0000259" key="1">
    <source>
        <dbReference type="Pfam" id="PF14088"/>
    </source>
</evidence>
<evidence type="ECO:0000313" key="2">
    <source>
        <dbReference type="EMBL" id="GGZ59033.1"/>
    </source>
</evidence>
<dbReference type="Proteomes" id="UP000615593">
    <property type="component" value="Unassembled WGS sequence"/>
</dbReference>
<name>A0ABQ3BYV3_9FLAO</name>
<accession>A0ABQ3BYV3</accession>
<protein>
    <recommendedName>
        <fullName evidence="1">DUF4268 domain-containing protein</fullName>
    </recommendedName>
</protein>
<dbReference type="Pfam" id="PF14088">
    <property type="entry name" value="DUF4268"/>
    <property type="match status" value="1"/>
</dbReference>
<reference evidence="3" key="1">
    <citation type="journal article" date="2019" name="Int. J. Syst. Evol. Microbiol.">
        <title>The Global Catalogue of Microorganisms (GCM) 10K type strain sequencing project: providing services to taxonomists for standard genome sequencing and annotation.</title>
        <authorList>
            <consortium name="The Broad Institute Genomics Platform"/>
            <consortium name="The Broad Institute Genome Sequencing Center for Infectious Disease"/>
            <person name="Wu L."/>
            <person name="Ma J."/>
        </authorList>
    </citation>
    <scope>NUCLEOTIDE SEQUENCE [LARGE SCALE GENOMIC DNA]</scope>
    <source>
        <strain evidence="3">KCTC 12708</strain>
    </source>
</reference>
<dbReference type="GeneID" id="94369743"/>
<evidence type="ECO:0000313" key="3">
    <source>
        <dbReference type="Proteomes" id="UP000615593"/>
    </source>
</evidence>
<keyword evidence="3" id="KW-1185">Reference proteome</keyword>
<feature type="domain" description="DUF4268" evidence="1">
    <location>
        <begin position="10"/>
        <end position="137"/>
    </location>
</feature>
<comment type="caution">
    <text evidence="2">The sequence shown here is derived from an EMBL/GenBank/DDBJ whole genome shotgun (WGS) entry which is preliminary data.</text>
</comment>
<dbReference type="EMBL" id="BMWY01000005">
    <property type="protein sequence ID" value="GGZ59033.1"/>
    <property type="molecule type" value="Genomic_DNA"/>
</dbReference>
<organism evidence="2 3">
    <name type="scientific">Mesonia mobilis</name>
    <dbReference type="NCBI Taxonomy" id="369791"/>
    <lineage>
        <taxon>Bacteria</taxon>
        <taxon>Pseudomonadati</taxon>
        <taxon>Bacteroidota</taxon>
        <taxon>Flavobacteriia</taxon>
        <taxon>Flavobacteriales</taxon>
        <taxon>Flavobacteriaceae</taxon>
        <taxon>Mesonia</taxon>
    </lineage>
</organism>